<accession>A0ACB7UHA5</accession>
<comment type="caution">
    <text evidence="1">The sequence shown here is derived from an EMBL/GenBank/DDBJ whole genome shotgun (WGS) entry which is preliminary data.</text>
</comment>
<gene>
    <name evidence="1" type="ORF">IHE45_16G043200</name>
</gene>
<proteinExistence type="predicted"/>
<reference evidence="2" key="1">
    <citation type="journal article" date="2022" name="Nat. Commun.">
        <title>Chromosome evolution and the genetic basis of agronomically important traits in greater yam.</title>
        <authorList>
            <person name="Bredeson J.V."/>
            <person name="Lyons J.B."/>
            <person name="Oniyinde I.O."/>
            <person name="Okereke N.R."/>
            <person name="Kolade O."/>
            <person name="Nnabue I."/>
            <person name="Nwadili C.O."/>
            <person name="Hribova E."/>
            <person name="Parker M."/>
            <person name="Nwogha J."/>
            <person name="Shu S."/>
            <person name="Carlson J."/>
            <person name="Kariba R."/>
            <person name="Muthemba S."/>
            <person name="Knop K."/>
            <person name="Barton G.J."/>
            <person name="Sherwood A.V."/>
            <person name="Lopez-Montes A."/>
            <person name="Asiedu R."/>
            <person name="Jamnadass R."/>
            <person name="Muchugi A."/>
            <person name="Goodstein D."/>
            <person name="Egesi C.N."/>
            <person name="Featherston J."/>
            <person name="Asfaw A."/>
            <person name="Simpson G.G."/>
            <person name="Dolezel J."/>
            <person name="Hendre P.S."/>
            <person name="Van Deynze A."/>
            <person name="Kumar P.L."/>
            <person name="Obidiegwu J.E."/>
            <person name="Bhattacharjee R."/>
            <person name="Rokhsar D.S."/>
        </authorList>
    </citation>
    <scope>NUCLEOTIDE SEQUENCE [LARGE SCALE GENOMIC DNA]</scope>
    <source>
        <strain evidence="2">cv. TDa95/00328</strain>
    </source>
</reference>
<dbReference type="Proteomes" id="UP000827976">
    <property type="component" value="Chromosome 16"/>
</dbReference>
<keyword evidence="2" id="KW-1185">Reference proteome</keyword>
<organism evidence="1 2">
    <name type="scientific">Dioscorea alata</name>
    <name type="common">Purple yam</name>
    <dbReference type="NCBI Taxonomy" id="55571"/>
    <lineage>
        <taxon>Eukaryota</taxon>
        <taxon>Viridiplantae</taxon>
        <taxon>Streptophyta</taxon>
        <taxon>Embryophyta</taxon>
        <taxon>Tracheophyta</taxon>
        <taxon>Spermatophyta</taxon>
        <taxon>Magnoliopsida</taxon>
        <taxon>Liliopsida</taxon>
        <taxon>Dioscoreales</taxon>
        <taxon>Dioscoreaceae</taxon>
        <taxon>Dioscorea</taxon>
    </lineage>
</organism>
<sequence length="202" mass="23207">MFSRYSLINQGTSFFVGSEREQFCQLMFVLRHFRSLRNYAGYRSMSNEVQEDSNSSTMPSAICSLAALKSDEKYLLGSSMDGCIQLFDLRLLRRPVQSYMGHVNSHSHLQLGVDPSESFFMSGGEDHFLHIWSIKTSELLFAKNFANATLNTICWSQTGNISKDIQQSSEETVRHHESKWELDQSWRAWLGSHKGLFYMHGI</sequence>
<evidence type="ECO:0000313" key="1">
    <source>
        <dbReference type="EMBL" id="KAH7659638.1"/>
    </source>
</evidence>
<dbReference type="EMBL" id="CM037026">
    <property type="protein sequence ID" value="KAH7659638.1"/>
    <property type="molecule type" value="Genomic_DNA"/>
</dbReference>
<name>A0ACB7UHA5_DIOAL</name>
<protein>
    <submittedName>
        <fullName evidence="1">WD40-repeat-containing domain-containing protein</fullName>
    </submittedName>
</protein>
<evidence type="ECO:0000313" key="2">
    <source>
        <dbReference type="Proteomes" id="UP000827976"/>
    </source>
</evidence>